<dbReference type="SUPFAM" id="SSF48264">
    <property type="entry name" value="Cytochrome P450"/>
    <property type="match status" value="1"/>
</dbReference>
<dbReference type="InterPro" id="IPR001128">
    <property type="entry name" value="Cyt_P450"/>
</dbReference>
<dbReference type="InterPro" id="IPR050121">
    <property type="entry name" value="Cytochrome_P450_monoxygenase"/>
</dbReference>
<dbReference type="InterPro" id="IPR036318">
    <property type="entry name" value="FAD-bd_PCMH-like_sf"/>
</dbReference>
<gene>
    <name evidence="5" type="ORF">MHUMG1_10251</name>
</gene>
<evidence type="ECO:0000256" key="3">
    <source>
        <dbReference type="ARBA" id="ARBA00022723"/>
    </source>
</evidence>
<dbReference type="Gene3D" id="3.40.462.20">
    <property type="match status" value="1"/>
</dbReference>
<dbReference type="EMBL" id="JACEFI010000039">
    <property type="protein sequence ID" value="KAH0592040.1"/>
    <property type="molecule type" value="Genomic_DNA"/>
</dbReference>
<evidence type="ECO:0000313" key="5">
    <source>
        <dbReference type="EMBL" id="KAH0592040.1"/>
    </source>
</evidence>
<keyword evidence="4" id="KW-0408">Iron</keyword>
<evidence type="ECO:0008006" key="7">
    <source>
        <dbReference type="Google" id="ProtNLM"/>
    </source>
</evidence>
<dbReference type="GO" id="GO:0004497">
    <property type="term" value="F:monooxygenase activity"/>
    <property type="evidence" value="ECO:0007669"/>
    <property type="project" value="InterPro"/>
</dbReference>
<dbReference type="PANTHER" id="PTHR24305">
    <property type="entry name" value="CYTOCHROME P450"/>
    <property type="match status" value="1"/>
</dbReference>
<evidence type="ECO:0000256" key="4">
    <source>
        <dbReference type="ARBA" id="ARBA00023004"/>
    </source>
</evidence>
<keyword evidence="6" id="KW-1185">Reference proteome</keyword>
<dbReference type="Pfam" id="PF00067">
    <property type="entry name" value="p450"/>
    <property type="match status" value="1"/>
</dbReference>
<dbReference type="Gene3D" id="3.30.465.10">
    <property type="match status" value="1"/>
</dbReference>
<dbReference type="Proteomes" id="UP000764110">
    <property type="component" value="Unassembled WGS sequence"/>
</dbReference>
<accession>A0A9P8M1S6</accession>
<keyword evidence="2" id="KW-0349">Heme</keyword>
<proteinExistence type="inferred from homology"/>
<evidence type="ECO:0000256" key="2">
    <source>
        <dbReference type="ARBA" id="ARBA00022617"/>
    </source>
</evidence>
<evidence type="ECO:0000256" key="1">
    <source>
        <dbReference type="ARBA" id="ARBA00010617"/>
    </source>
</evidence>
<dbReference type="AlphaFoldDB" id="A0A9P8M1S6"/>
<evidence type="ECO:0000313" key="6">
    <source>
        <dbReference type="Proteomes" id="UP000764110"/>
    </source>
</evidence>
<reference evidence="5 6" key="1">
    <citation type="submission" date="2020-07" db="EMBL/GenBank/DDBJ databases">
        <title>Metarhizium humberi genome.</title>
        <authorList>
            <person name="Lysoe E."/>
        </authorList>
    </citation>
    <scope>NUCLEOTIDE SEQUENCE [LARGE SCALE GENOMIC DNA]</scope>
    <source>
        <strain evidence="5 6">ESALQ1638</strain>
    </source>
</reference>
<dbReference type="GO" id="GO:0050660">
    <property type="term" value="F:flavin adenine dinucleotide binding"/>
    <property type="evidence" value="ECO:0007669"/>
    <property type="project" value="InterPro"/>
</dbReference>
<keyword evidence="3" id="KW-0479">Metal-binding</keyword>
<dbReference type="Gene3D" id="1.10.630.10">
    <property type="entry name" value="Cytochrome P450"/>
    <property type="match status" value="1"/>
</dbReference>
<dbReference type="GO" id="GO:0016705">
    <property type="term" value="F:oxidoreductase activity, acting on paired donors, with incorporation or reduction of molecular oxygen"/>
    <property type="evidence" value="ECO:0007669"/>
    <property type="project" value="InterPro"/>
</dbReference>
<dbReference type="GO" id="GO:0020037">
    <property type="term" value="F:heme binding"/>
    <property type="evidence" value="ECO:0007669"/>
    <property type="project" value="InterPro"/>
</dbReference>
<organism evidence="5 6">
    <name type="scientific">Metarhizium humberi</name>
    <dbReference type="NCBI Taxonomy" id="2596975"/>
    <lineage>
        <taxon>Eukaryota</taxon>
        <taxon>Fungi</taxon>
        <taxon>Dikarya</taxon>
        <taxon>Ascomycota</taxon>
        <taxon>Pezizomycotina</taxon>
        <taxon>Sordariomycetes</taxon>
        <taxon>Hypocreomycetidae</taxon>
        <taxon>Hypocreales</taxon>
        <taxon>Clavicipitaceae</taxon>
        <taxon>Metarhizium</taxon>
    </lineage>
</organism>
<sequence length="738" mass="82964">MMVMILTAHPRWAVVLANGSIVNANHHQHADLLWALRGGSNNFGIVTSVDLRVFEQGQLWGGFVDRPFSTVDDQVVALSDFSNPATYDDYASLLTKFAYSGKQDVKVIVNNTEYTRQVVNPPVYHALPELPSLSNTQRITNMSDLAAETESRDIKGFRQATATVTIQSCVEAINATVRAWNALVPSVRQIPGLVWAVTMDPIPPTLYARHAVANALGLANRGDKSLIIVMATATWSNAADDEAINMAMKKLIATTEHNVGRMGKLDPFIYINYAAQWQNPIASYGPASVDKLLETQRKYDPRRVFTRMVPGGFKLAHSVTRVQPNIQNELDRWVTKYVQWLALWALVSPEEISLHIADPDMIGEIFARWRDFVRPVQKYRMLAIYGPSVFTVGLDDWPRHRKAVVAPFNDDLMPLVWRETLCHTRSMLHAWTTQFRGNIPSLENDLRALTFNVLGATAFHERPQSQADTRPKDSEKIAEDYQDTLRTVLDNSILLMLIPYHRLRGTIIPRHLARVGRAAESFRSILLKVLREETAALGSECSKQNGLLTPLVRALKPDTREQAKNSAAPVSTKAKKSGLSVDEILGNSFVINFAGHDTVRLTLNFTLALLAVHPDVQEWIYQEIKMFSGGHPNDEWDYDMFPKLKRCQAVLLETLRIFPPVTGIPKIASQTAPTLQLGDQLLVIPPGTEVFPLLLGVQTDARYWDDPYIWRPSRWILRDDKGDEGLLIPRRGTFSPWS</sequence>
<dbReference type="PANTHER" id="PTHR24305:SF166">
    <property type="entry name" value="CYTOCHROME P450 12A4, MITOCHONDRIAL-RELATED"/>
    <property type="match status" value="1"/>
</dbReference>
<dbReference type="GO" id="GO:0005506">
    <property type="term" value="F:iron ion binding"/>
    <property type="evidence" value="ECO:0007669"/>
    <property type="project" value="InterPro"/>
</dbReference>
<comment type="similarity">
    <text evidence="1">Belongs to the cytochrome P450 family.</text>
</comment>
<protein>
    <recommendedName>
        <fullName evidence="7">Cytochrome P450</fullName>
    </recommendedName>
</protein>
<dbReference type="InterPro" id="IPR036396">
    <property type="entry name" value="Cyt_P450_sf"/>
</dbReference>
<dbReference type="InterPro" id="IPR016169">
    <property type="entry name" value="FAD-bd_PCMH_sub2"/>
</dbReference>
<comment type="caution">
    <text evidence="5">The sequence shown here is derived from an EMBL/GenBank/DDBJ whole genome shotgun (WGS) entry which is preliminary data.</text>
</comment>
<dbReference type="SUPFAM" id="SSF56176">
    <property type="entry name" value="FAD-binding/transporter-associated domain-like"/>
    <property type="match status" value="1"/>
</dbReference>
<name>A0A9P8M1S6_9HYPO</name>